<dbReference type="Proteomes" id="UP000740926">
    <property type="component" value="Unassembled WGS sequence"/>
</dbReference>
<dbReference type="AlphaFoldDB" id="A0A9P6XS54"/>
<name>A0A9P6XS54_9FUNG</name>
<evidence type="ECO:0000256" key="1">
    <source>
        <dbReference type="SAM" id="MobiDB-lite"/>
    </source>
</evidence>
<accession>A0A9P6XS54</accession>
<reference evidence="2 3" key="1">
    <citation type="journal article" date="2020" name="Microb. Genom.">
        <title>Genetic diversity of clinical and environmental Mucorales isolates obtained from an investigation of mucormycosis cases among solid organ transplant recipients.</title>
        <authorList>
            <person name="Nguyen M.H."/>
            <person name="Kaul D."/>
            <person name="Muto C."/>
            <person name="Cheng S.J."/>
            <person name="Richter R.A."/>
            <person name="Bruno V.M."/>
            <person name="Liu G."/>
            <person name="Beyhan S."/>
            <person name="Sundermann A.J."/>
            <person name="Mounaud S."/>
            <person name="Pasculle A.W."/>
            <person name="Nierman W.C."/>
            <person name="Driscoll E."/>
            <person name="Cumbie R."/>
            <person name="Clancy C.J."/>
            <person name="Dupont C.L."/>
        </authorList>
    </citation>
    <scope>NUCLEOTIDE SEQUENCE [LARGE SCALE GENOMIC DNA]</scope>
    <source>
        <strain evidence="2 3">GL24</strain>
    </source>
</reference>
<keyword evidence="3" id="KW-1185">Reference proteome</keyword>
<comment type="caution">
    <text evidence="2">The sequence shown here is derived from an EMBL/GenBank/DDBJ whole genome shotgun (WGS) entry which is preliminary data.</text>
</comment>
<evidence type="ECO:0000313" key="3">
    <source>
        <dbReference type="Proteomes" id="UP000740926"/>
    </source>
</evidence>
<organism evidence="2 3">
    <name type="scientific">Rhizopus delemar</name>
    <dbReference type="NCBI Taxonomy" id="936053"/>
    <lineage>
        <taxon>Eukaryota</taxon>
        <taxon>Fungi</taxon>
        <taxon>Fungi incertae sedis</taxon>
        <taxon>Mucoromycota</taxon>
        <taxon>Mucoromycotina</taxon>
        <taxon>Mucoromycetes</taxon>
        <taxon>Mucorales</taxon>
        <taxon>Mucorineae</taxon>
        <taxon>Rhizopodaceae</taxon>
        <taxon>Rhizopus</taxon>
    </lineage>
</organism>
<feature type="compositionally biased region" description="Basic and acidic residues" evidence="1">
    <location>
        <begin position="97"/>
        <end position="111"/>
    </location>
</feature>
<gene>
    <name evidence="2" type="ORF">G6F50_016691</name>
</gene>
<dbReference type="EMBL" id="JAANIU010010880">
    <property type="protein sequence ID" value="KAG1531447.1"/>
    <property type="molecule type" value="Genomic_DNA"/>
</dbReference>
<sequence length="117" mass="12469">MRIGKGAHPPCQTCGLISDEPIHPSGGNKHERQPFPTHRRNDRAASTPGAAQRAASGRSPTAQEGQRGTGGLRAERGPRPRRHRATPTARSSVGREGLARSDRRAPGKDPGGRQSRS</sequence>
<evidence type="ECO:0000313" key="2">
    <source>
        <dbReference type="EMBL" id="KAG1531447.1"/>
    </source>
</evidence>
<feature type="region of interest" description="Disordered" evidence="1">
    <location>
        <begin position="1"/>
        <end position="117"/>
    </location>
</feature>
<proteinExistence type="predicted"/>
<protein>
    <submittedName>
        <fullName evidence="2">Uncharacterized protein</fullName>
    </submittedName>
</protein>